<dbReference type="Gene3D" id="3.90.220.20">
    <property type="entry name" value="DNA methylase specificity domains"/>
    <property type="match status" value="1"/>
</dbReference>
<dbReference type="PANTHER" id="PTHR30408:SF12">
    <property type="entry name" value="TYPE I RESTRICTION ENZYME MJAVIII SPECIFICITY SUBUNIT"/>
    <property type="match status" value="1"/>
</dbReference>
<dbReference type="InterPro" id="IPR052021">
    <property type="entry name" value="Type-I_RS_S_subunit"/>
</dbReference>
<gene>
    <name evidence="5" type="ORF">NYZ99_15505</name>
</gene>
<accession>A0ABY5Y5Q5</accession>
<dbReference type="SUPFAM" id="SSF116734">
    <property type="entry name" value="DNA methylase specificity domain"/>
    <property type="match status" value="1"/>
</dbReference>
<sequence>MGWIPENWDVGRISDYTSKIGSGSTPRGGSQIYVSSGVPFIRSQNVLNNSLLLDTDSLIPRGIHEMMKNTFVKPGDVLLNITGASIGRSCVVPKDFVEGNVNQHVCIVRTVKEKLNNHFLQIFLSSYSGQKSILTMQVGGNREGLNHSGVGSIKIPIPSLKEQKTIAQCLSTWDTAITKLGNLIKVKKKRKKGLMQQLLTGKKRLPGFDGEWEEVSLSNIAKRVTEKKYGAK</sequence>
<keyword evidence="2" id="KW-0680">Restriction system</keyword>
<keyword evidence="3" id="KW-0238">DNA-binding</keyword>
<reference evidence="5" key="1">
    <citation type="submission" date="2022-09" db="EMBL/GenBank/DDBJ databases">
        <title>Maribacter litopenaei sp. nov., isolated from the intestinal tract of the Pacific White Shrimp, Litopenaeus vannamei.</title>
        <authorList>
            <person name="Kim S.Y."/>
            <person name="Hwang C.Y."/>
        </authorList>
    </citation>
    <scope>NUCLEOTIDE SEQUENCE</scope>
    <source>
        <strain evidence="5">HL-LV01</strain>
    </source>
</reference>
<organism evidence="5 6">
    <name type="scientific">Maribacter litopenaei</name>
    <dbReference type="NCBI Taxonomy" id="2976127"/>
    <lineage>
        <taxon>Bacteria</taxon>
        <taxon>Pseudomonadati</taxon>
        <taxon>Bacteroidota</taxon>
        <taxon>Flavobacteriia</taxon>
        <taxon>Flavobacteriales</taxon>
        <taxon>Flavobacteriaceae</taxon>
        <taxon>Maribacter</taxon>
    </lineage>
</organism>
<dbReference type="InterPro" id="IPR044946">
    <property type="entry name" value="Restrct_endonuc_typeI_TRD_sf"/>
</dbReference>
<dbReference type="Proteomes" id="UP001059209">
    <property type="component" value="Chromosome"/>
</dbReference>
<dbReference type="Gene3D" id="1.10.287.1120">
    <property type="entry name" value="Bipartite methylase S protein"/>
    <property type="match status" value="1"/>
</dbReference>
<evidence type="ECO:0000313" key="6">
    <source>
        <dbReference type="Proteomes" id="UP001059209"/>
    </source>
</evidence>
<protein>
    <submittedName>
        <fullName evidence="5">Restriction endonuclease subunit S</fullName>
        <ecNumber evidence="5">3.1.21.-</ecNumber>
    </submittedName>
</protein>
<evidence type="ECO:0000259" key="4">
    <source>
        <dbReference type="Pfam" id="PF01420"/>
    </source>
</evidence>
<evidence type="ECO:0000313" key="5">
    <source>
        <dbReference type="EMBL" id="UWX54343.1"/>
    </source>
</evidence>
<keyword evidence="5" id="KW-0255">Endonuclease</keyword>
<dbReference type="EC" id="3.1.21.-" evidence="5"/>
<evidence type="ECO:0000256" key="1">
    <source>
        <dbReference type="ARBA" id="ARBA00010923"/>
    </source>
</evidence>
<comment type="similarity">
    <text evidence="1">Belongs to the type-I restriction system S methylase family.</text>
</comment>
<keyword evidence="5" id="KW-0540">Nuclease</keyword>
<evidence type="ECO:0000256" key="3">
    <source>
        <dbReference type="ARBA" id="ARBA00023125"/>
    </source>
</evidence>
<dbReference type="GO" id="GO:0016787">
    <property type="term" value="F:hydrolase activity"/>
    <property type="evidence" value="ECO:0007669"/>
    <property type="project" value="UniProtKB-KW"/>
</dbReference>
<proteinExistence type="inferred from homology"/>
<keyword evidence="6" id="KW-1185">Reference proteome</keyword>
<dbReference type="RefSeq" id="WP_260572200.1">
    <property type="nucleotide sequence ID" value="NZ_CP104205.1"/>
</dbReference>
<dbReference type="InterPro" id="IPR000055">
    <property type="entry name" value="Restrct_endonuc_typeI_TRD"/>
</dbReference>
<dbReference type="PANTHER" id="PTHR30408">
    <property type="entry name" value="TYPE-1 RESTRICTION ENZYME ECOKI SPECIFICITY PROTEIN"/>
    <property type="match status" value="1"/>
</dbReference>
<dbReference type="CDD" id="cd17246">
    <property type="entry name" value="RMtype1_S_SonII-TRD2-CR2_like"/>
    <property type="match status" value="1"/>
</dbReference>
<evidence type="ECO:0000256" key="2">
    <source>
        <dbReference type="ARBA" id="ARBA00022747"/>
    </source>
</evidence>
<dbReference type="Pfam" id="PF01420">
    <property type="entry name" value="Methylase_S"/>
    <property type="match status" value="1"/>
</dbReference>
<dbReference type="GO" id="GO:0004519">
    <property type="term" value="F:endonuclease activity"/>
    <property type="evidence" value="ECO:0007669"/>
    <property type="project" value="UniProtKB-KW"/>
</dbReference>
<feature type="domain" description="Type I restriction modification DNA specificity" evidence="4">
    <location>
        <begin position="5"/>
        <end position="186"/>
    </location>
</feature>
<keyword evidence="5" id="KW-0378">Hydrolase</keyword>
<dbReference type="EMBL" id="CP104205">
    <property type="protein sequence ID" value="UWX54343.1"/>
    <property type="molecule type" value="Genomic_DNA"/>
</dbReference>
<name>A0ABY5Y5Q5_9FLAO</name>